<protein>
    <submittedName>
        <fullName evidence="2">Uncharacterized protein</fullName>
    </submittedName>
</protein>
<evidence type="ECO:0000313" key="1">
    <source>
        <dbReference type="Proteomes" id="UP000887581"/>
    </source>
</evidence>
<sequence length="63" mass="7142">MAAIAGRLSDEHSWNVASYMASERLRSKDRRLLQSSSIQLWPDIAGISVVQQRIQSPFPVHYS</sequence>
<dbReference type="AlphaFoldDB" id="A0A915PFX5"/>
<reference evidence="2" key="1">
    <citation type="submission" date="2022-11" db="UniProtKB">
        <authorList>
            <consortium name="WormBaseParasite"/>
        </authorList>
    </citation>
    <scope>IDENTIFICATION</scope>
</reference>
<organism evidence="1 2">
    <name type="scientific">Setaria digitata</name>
    <dbReference type="NCBI Taxonomy" id="48799"/>
    <lineage>
        <taxon>Eukaryota</taxon>
        <taxon>Metazoa</taxon>
        <taxon>Ecdysozoa</taxon>
        <taxon>Nematoda</taxon>
        <taxon>Chromadorea</taxon>
        <taxon>Rhabditida</taxon>
        <taxon>Spirurina</taxon>
        <taxon>Spiruromorpha</taxon>
        <taxon>Filarioidea</taxon>
        <taxon>Setariidae</taxon>
        <taxon>Setaria</taxon>
    </lineage>
</organism>
<evidence type="ECO:0000313" key="2">
    <source>
        <dbReference type="WBParaSite" id="sdigi.contig148.g5246.t1"/>
    </source>
</evidence>
<keyword evidence="1" id="KW-1185">Reference proteome</keyword>
<dbReference type="Proteomes" id="UP000887581">
    <property type="component" value="Unplaced"/>
</dbReference>
<accession>A0A915PFX5</accession>
<name>A0A915PFX5_9BILA</name>
<proteinExistence type="predicted"/>
<dbReference type="WBParaSite" id="sdigi.contig148.g5246.t1">
    <property type="protein sequence ID" value="sdigi.contig148.g5246.t1"/>
    <property type="gene ID" value="sdigi.contig148.g5246"/>
</dbReference>